<dbReference type="RefSeq" id="WP_379833874.1">
    <property type="nucleotide sequence ID" value="NZ_JBHRYQ010000001.1"/>
</dbReference>
<dbReference type="InterPro" id="IPR015943">
    <property type="entry name" value="WD40/YVTN_repeat-like_dom_sf"/>
</dbReference>
<dbReference type="Proteomes" id="UP001595616">
    <property type="component" value="Unassembled WGS sequence"/>
</dbReference>
<protein>
    <submittedName>
        <fullName evidence="1">Uncharacterized protein</fullName>
    </submittedName>
</protein>
<sequence length="346" mass="39886">MKILHEIKNLKKYYLYKNLEVLQLLDYTILINNEIISKDTKYLYFSDGNIYFNKLNGEIEKYEINRKSLSQNGKIFPLSDTIGDEFGKSSVISKDEKTDEYIWSFEFFSKETLKKTFEVKIKNNFFQNYENKGSIIYNTTNNQSLLTNLEIKTETTLWQYSVAELGADKVSRILGVFGQVLVVVCEMPKSPKSLLVGLDITDGSKLFTVPLTQYQMNNNLLFYEANNSIVSIIGEYLWEFSLSTFQVIREKYLPEVFKTEDVHIQVYLATLQGDSIYFAASEFGKSMSSAIVGIFDLKKEQLIDYIDLKPNGKFCMGGNSRPQVSGNKIYMLDTKKTLHILERENG</sequence>
<evidence type="ECO:0000313" key="1">
    <source>
        <dbReference type="EMBL" id="MFC3809175.1"/>
    </source>
</evidence>
<name>A0ABV7YQ46_9BACT</name>
<gene>
    <name evidence="1" type="ORF">ACFOOI_00795</name>
</gene>
<organism evidence="1 2">
    <name type="scientific">Lacihabitans lacunae</name>
    <dbReference type="NCBI Taxonomy" id="1028214"/>
    <lineage>
        <taxon>Bacteria</taxon>
        <taxon>Pseudomonadati</taxon>
        <taxon>Bacteroidota</taxon>
        <taxon>Cytophagia</taxon>
        <taxon>Cytophagales</taxon>
        <taxon>Leadbetterellaceae</taxon>
        <taxon>Lacihabitans</taxon>
    </lineage>
</organism>
<dbReference type="SUPFAM" id="SSF50998">
    <property type="entry name" value="Quinoprotein alcohol dehydrogenase-like"/>
    <property type="match status" value="1"/>
</dbReference>
<dbReference type="EMBL" id="JBHRYQ010000001">
    <property type="protein sequence ID" value="MFC3809175.1"/>
    <property type="molecule type" value="Genomic_DNA"/>
</dbReference>
<dbReference type="InterPro" id="IPR011047">
    <property type="entry name" value="Quinoprotein_ADH-like_sf"/>
</dbReference>
<comment type="caution">
    <text evidence="1">The sequence shown here is derived from an EMBL/GenBank/DDBJ whole genome shotgun (WGS) entry which is preliminary data.</text>
</comment>
<reference evidence="2" key="1">
    <citation type="journal article" date="2019" name="Int. J. Syst. Evol. Microbiol.">
        <title>The Global Catalogue of Microorganisms (GCM) 10K type strain sequencing project: providing services to taxonomists for standard genome sequencing and annotation.</title>
        <authorList>
            <consortium name="The Broad Institute Genomics Platform"/>
            <consortium name="The Broad Institute Genome Sequencing Center for Infectious Disease"/>
            <person name="Wu L."/>
            <person name="Ma J."/>
        </authorList>
    </citation>
    <scope>NUCLEOTIDE SEQUENCE [LARGE SCALE GENOMIC DNA]</scope>
    <source>
        <strain evidence="2">CECT 7956</strain>
    </source>
</reference>
<keyword evidence="2" id="KW-1185">Reference proteome</keyword>
<dbReference type="Gene3D" id="2.130.10.10">
    <property type="entry name" value="YVTN repeat-like/Quinoprotein amine dehydrogenase"/>
    <property type="match status" value="1"/>
</dbReference>
<accession>A0ABV7YQ46</accession>
<proteinExistence type="predicted"/>
<evidence type="ECO:0000313" key="2">
    <source>
        <dbReference type="Proteomes" id="UP001595616"/>
    </source>
</evidence>